<reference evidence="6 7" key="1">
    <citation type="submission" date="2020-08" db="EMBL/GenBank/DDBJ databases">
        <title>Genomic Encyclopedia of Type Strains, Phase IV (KMG-IV): sequencing the most valuable type-strain genomes for metagenomic binning, comparative biology and taxonomic classification.</title>
        <authorList>
            <person name="Goeker M."/>
        </authorList>
    </citation>
    <scope>NUCLEOTIDE SEQUENCE [LARGE SCALE GENOMIC DNA]</scope>
    <source>
        <strain evidence="6 7">DSM 11590</strain>
    </source>
</reference>
<dbReference type="InterPro" id="IPR023346">
    <property type="entry name" value="Lysozyme-like_dom_sf"/>
</dbReference>
<dbReference type="InterPro" id="IPR008939">
    <property type="entry name" value="Lytic_TGlycosylase_superhlx_U"/>
</dbReference>
<dbReference type="RefSeq" id="WP_184262558.1">
    <property type="nucleotide sequence ID" value="NZ_JACIIX010000003.1"/>
</dbReference>
<evidence type="ECO:0000256" key="3">
    <source>
        <dbReference type="ARBA" id="ARBA00022729"/>
    </source>
</evidence>
<dbReference type="Pfam" id="PF01464">
    <property type="entry name" value="SLT"/>
    <property type="match status" value="1"/>
</dbReference>
<dbReference type="GO" id="GO:0004553">
    <property type="term" value="F:hydrolase activity, hydrolyzing O-glycosyl compounds"/>
    <property type="evidence" value="ECO:0007669"/>
    <property type="project" value="InterPro"/>
</dbReference>
<gene>
    <name evidence="6" type="ORF">FHS48_001325</name>
</gene>
<dbReference type="SUPFAM" id="SSF48435">
    <property type="entry name" value="Bacterial muramidases"/>
    <property type="match status" value="2"/>
</dbReference>
<evidence type="ECO:0000313" key="7">
    <source>
        <dbReference type="Proteomes" id="UP000544872"/>
    </source>
</evidence>
<comment type="caution">
    <text evidence="6">The sequence shown here is derived from an EMBL/GenBank/DDBJ whole genome shotgun (WGS) entry which is preliminary data.</text>
</comment>
<organism evidence="6 7">
    <name type="scientific">Novispirillum itersonii</name>
    <name type="common">Aquaspirillum itersonii</name>
    <dbReference type="NCBI Taxonomy" id="189"/>
    <lineage>
        <taxon>Bacteria</taxon>
        <taxon>Pseudomonadati</taxon>
        <taxon>Pseudomonadota</taxon>
        <taxon>Alphaproteobacteria</taxon>
        <taxon>Rhodospirillales</taxon>
        <taxon>Novispirillaceae</taxon>
        <taxon>Novispirillum</taxon>
    </lineage>
</organism>
<feature type="domain" description="Transglycosylase SLT" evidence="5">
    <location>
        <begin position="518"/>
        <end position="630"/>
    </location>
</feature>
<comment type="similarity">
    <text evidence="1">Belongs to the transglycosylase Slt family.</text>
</comment>
<evidence type="ECO:0000259" key="5">
    <source>
        <dbReference type="Pfam" id="PF01464"/>
    </source>
</evidence>
<dbReference type="Proteomes" id="UP000544872">
    <property type="component" value="Unassembled WGS sequence"/>
</dbReference>
<dbReference type="EMBL" id="JACIIX010000003">
    <property type="protein sequence ID" value="MBB6209917.1"/>
    <property type="molecule type" value="Genomic_DNA"/>
</dbReference>
<feature type="compositionally biased region" description="Low complexity" evidence="4">
    <location>
        <begin position="155"/>
        <end position="199"/>
    </location>
</feature>
<dbReference type="PANTHER" id="PTHR37423">
    <property type="entry name" value="SOLUBLE LYTIC MUREIN TRANSGLYCOSYLASE-RELATED"/>
    <property type="match status" value="1"/>
</dbReference>
<name>A0A7W9ZEA1_NOVIT</name>
<dbReference type="CDD" id="cd13401">
    <property type="entry name" value="Slt70-like"/>
    <property type="match status" value="1"/>
</dbReference>
<proteinExistence type="inferred from homology"/>
<keyword evidence="7" id="KW-1185">Reference proteome</keyword>
<evidence type="ECO:0000256" key="2">
    <source>
        <dbReference type="ARBA" id="ARBA00009387"/>
    </source>
</evidence>
<dbReference type="InterPro" id="IPR008258">
    <property type="entry name" value="Transglycosylase_SLT_dom_1"/>
</dbReference>
<dbReference type="GO" id="GO:0042597">
    <property type="term" value="C:periplasmic space"/>
    <property type="evidence" value="ECO:0007669"/>
    <property type="project" value="InterPro"/>
</dbReference>
<evidence type="ECO:0000256" key="1">
    <source>
        <dbReference type="ARBA" id="ARBA00007734"/>
    </source>
</evidence>
<protein>
    <submittedName>
        <fullName evidence="6">Soluble lytic murein transglycosylase-like protein</fullName>
    </submittedName>
</protein>
<evidence type="ECO:0000313" key="6">
    <source>
        <dbReference type="EMBL" id="MBB6209917.1"/>
    </source>
</evidence>
<dbReference type="AlphaFoldDB" id="A0A7W9ZEA1"/>
<evidence type="ECO:0000256" key="4">
    <source>
        <dbReference type="SAM" id="MobiDB-lite"/>
    </source>
</evidence>
<sequence length="699" mass="76024">MRHAAPERNTGADEAFRWALRALRTGGRSTLLGAALAGTLVSGLGLDSPRAAAQGLRLEQVATQSSSLTSWRLSDQDMDLYSRIFSLQGEGHWDAAAALIPQVQDPLLMGYVHHQRLMASPQKARLTELRDWLDSYADLPMAEIVYSVAQGRMTPSRPAPKAAPQKSSSQKSSSQKSGPQKSGPQKAAEARKGAAGKPVAGKKDQKVAQQPPPPPVKAEPPVVLRSPASAPRFNAGGTGESMSALWELAGTYSSSQSQKAAALWAKFRTALGKQPTTQVARTVDTKEVASTLTALDHDRMRGTLAYALFVEGNDEEAVEWAEKAVARSGDRMSMALWAGGLAHWRQGRYDQARDWFARLARSSDSSPWLTAGGAFWASRAALRTGRPEEVSYWLNEAAKETRTFYGLTARRALGLPLSFAWEGDFLSAADSETLGRTAAGRRALALAQLGRIDYAEEELRRLYAVVDERTKDAIVRMADISGMASFALGLASYRSRTDEGSVSVTDAARYPVPFWEPEDGWRLDRALLYAFIRQESAFNPEARSVAGAQGLMQMMPATARLVASWDGNANGWLTGSKTVMVPEVNMSLGQKYLETLLAQPEVDGNLFFAAAAYNAGPGNLAKWQKRVQYNDDPLLFIEAIPSRETRLYIERVVANLWIYADRLGQPAPSLDHVAGGAWPRYVPTEQGGARVAQARKPGS</sequence>
<comment type="similarity">
    <text evidence="2">Belongs to the virb1 family.</text>
</comment>
<keyword evidence="3" id="KW-0732">Signal</keyword>
<dbReference type="Gene3D" id="1.10.530.10">
    <property type="match status" value="1"/>
</dbReference>
<accession>A0A7W9ZEA1</accession>
<dbReference type="Gene3D" id="1.25.20.10">
    <property type="entry name" value="Bacterial muramidases"/>
    <property type="match status" value="2"/>
</dbReference>
<dbReference type="SUPFAM" id="SSF53955">
    <property type="entry name" value="Lysozyme-like"/>
    <property type="match status" value="1"/>
</dbReference>
<feature type="region of interest" description="Disordered" evidence="4">
    <location>
        <begin position="153"/>
        <end position="236"/>
    </location>
</feature>
<dbReference type="PANTHER" id="PTHR37423:SF2">
    <property type="entry name" value="MEMBRANE-BOUND LYTIC MUREIN TRANSGLYCOSYLASE C"/>
    <property type="match status" value="1"/>
</dbReference>